<dbReference type="STRING" id="5866.A0A061D3Y8"/>
<proteinExistence type="predicted"/>
<dbReference type="RefSeq" id="XP_012766953.1">
    <property type="nucleotide sequence ID" value="XM_012911499.1"/>
</dbReference>
<evidence type="ECO:0000313" key="1">
    <source>
        <dbReference type="EMBL" id="CDR94767.1"/>
    </source>
</evidence>
<dbReference type="GeneID" id="24563308"/>
<dbReference type="SUPFAM" id="SSF111331">
    <property type="entry name" value="NAD kinase/diacylglycerol kinase-like"/>
    <property type="match status" value="2"/>
</dbReference>
<evidence type="ECO:0000313" key="2">
    <source>
        <dbReference type="Proteomes" id="UP000033188"/>
    </source>
</evidence>
<keyword evidence="2" id="KW-1185">Reference proteome</keyword>
<name>A0A061D3Y8_BABBI</name>
<dbReference type="PANTHER" id="PTHR13158">
    <property type="match status" value="1"/>
</dbReference>
<dbReference type="OMA" id="GFKDDYI"/>
<dbReference type="GO" id="GO:0005739">
    <property type="term" value="C:mitochondrion"/>
    <property type="evidence" value="ECO:0007669"/>
    <property type="project" value="TreeGrafter"/>
</dbReference>
<gene>
    <name evidence="1" type="ORF">BBBOND_0110640</name>
</gene>
<dbReference type="InterPro" id="IPR017437">
    <property type="entry name" value="ATP-NAD_kinase_PpnK-typ_C"/>
</dbReference>
<organism evidence="1 2">
    <name type="scientific">Babesia bigemina</name>
    <dbReference type="NCBI Taxonomy" id="5866"/>
    <lineage>
        <taxon>Eukaryota</taxon>
        <taxon>Sar</taxon>
        <taxon>Alveolata</taxon>
        <taxon>Apicomplexa</taxon>
        <taxon>Aconoidasida</taxon>
        <taxon>Piroplasmida</taxon>
        <taxon>Babesiidae</taxon>
        <taxon>Babesia</taxon>
    </lineage>
</organism>
<accession>A0A061D3Y8</accession>
<dbReference type="Gene3D" id="3.40.50.10330">
    <property type="entry name" value="Probable inorganic polyphosphate/atp-NAD kinase, domain 1"/>
    <property type="match status" value="1"/>
</dbReference>
<dbReference type="PANTHER" id="PTHR13158:SF5">
    <property type="entry name" value="NAD KINASE 2, MITOCHONDRIAL"/>
    <property type="match status" value="1"/>
</dbReference>
<protein>
    <submittedName>
        <fullName evidence="1">UPF0465 protein C5orf33 homolog</fullName>
    </submittedName>
</protein>
<dbReference type="OrthoDB" id="185618at2759"/>
<dbReference type="Gene3D" id="2.60.200.30">
    <property type="entry name" value="Probable inorganic polyphosphate/atp-NAD kinase, domain 2"/>
    <property type="match status" value="1"/>
</dbReference>
<dbReference type="Proteomes" id="UP000033188">
    <property type="component" value="Chromosome 1"/>
</dbReference>
<dbReference type="AlphaFoldDB" id="A0A061D3Y8"/>
<dbReference type="GO" id="GO:0003951">
    <property type="term" value="F:NAD+ kinase activity"/>
    <property type="evidence" value="ECO:0007669"/>
    <property type="project" value="InterPro"/>
</dbReference>
<dbReference type="GO" id="GO:0019674">
    <property type="term" value="P:NAD+ metabolic process"/>
    <property type="evidence" value="ECO:0007669"/>
    <property type="project" value="InterPro"/>
</dbReference>
<dbReference type="VEuPathDB" id="PiroplasmaDB:BBBOND_0110640"/>
<dbReference type="InterPro" id="IPR016064">
    <property type="entry name" value="NAD/diacylglycerol_kinase_sf"/>
</dbReference>
<dbReference type="EMBL" id="LK391707">
    <property type="protein sequence ID" value="CDR94767.1"/>
    <property type="molecule type" value="Genomic_DNA"/>
</dbReference>
<dbReference type="KEGG" id="bbig:BBBOND_0110640"/>
<dbReference type="InterPro" id="IPR017438">
    <property type="entry name" value="ATP-NAD_kinase_N"/>
</dbReference>
<sequence length="538" mass="60101">MMSRCVRAYMGALRLGGASSALSRQRCDSLHGTHRPLLSLARASLGHANDRNTQPPISSELQDKFKQLKIKEVLVLEKITKYDLERKNGLTDSEIRERFPLAYRTHRTHLGIMDALMRLLKERYRLRTIAVKAQSHNLVLSDLERSGFSLDLIISAGGDGTFLEAAALLPPSQTSLQRPWIVGLNTDPERSVGAMCMSYFKRGGMVFRRYSGEQRTEPDDSPKQNMIRFTESDALIRKECASDTISEKEWNNLTKASFCDTHHDGSDTRDHCTVISKHVANIYNITYDDYVGSLLERLIVNRDYVPVARQKIRIKMFKRQSAAEQEIVATKGDSTFIEDNLFCGTESSFTEDDLDAEACASGDGVIPYGAVNDVIIADKNFGKTFYGLVQVDALPIIRVKSSGVLVSTGTGSTAWAYNMCKMSMDNGFRLLNHLINHRSFPKEAAKVIDAKMMREAIEEHNAGLVFDASQSTLKCIIRESISDTSTVDATSFMGRQVKLLSLSKNARLVIDGSRIMKVDYGDVVVLKTFESDTIWSCV</sequence>
<reference evidence="2" key="1">
    <citation type="journal article" date="2014" name="Nucleic Acids Res.">
        <title>The evolutionary dynamics of variant antigen genes in Babesia reveal a history of genomic innovation underlying host-parasite interaction.</title>
        <authorList>
            <person name="Jackson A.P."/>
            <person name="Otto T.D."/>
            <person name="Darby A."/>
            <person name="Ramaprasad A."/>
            <person name="Xia D."/>
            <person name="Echaide I.E."/>
            <person name="Farber M."/>
            <person name="Gahlot S."/>
            <person name="Gamble J."/>
            <person name="Gupta D."/>
            <person name="Gupta Y."/>
            <person name="Jackson L."/>
            <person name="Malandrin L."/>
            <person name="Malas T.B."/>
            <person name="Moussa E."/>
            <person name="Nair M."/>
            <person name="Reid A.J."/>
            <person name="Sanders M."/>
            <person name="Sharma J."/>
            <person name="Tracey A."/>
            <person name="Quail M.A."/>
            <person name="Weir W."/>
            <person name="Wastling J.M."/>
            <person name="Hall N."/>
            <person name="Willadsen P."/>
            <person name="Lingelbach K."/>
            <person name="Shiels B."/>
            <person name="Tait A."/>
            <person name="Berriman M."/>
            <person name="Allred D.R."/>
            <person name="Pain A."/>
        </authorList>
    </citation>
    <scope>NUCLEOTIDE SEQUENCE [LARGE SCALE GENOMIC DNA]</scope>
    <source>
        <strain evidence="2">Bond</strain>
    </source>
</reference>